<sequence length="49" mass="5045">MTGRGWAAFIALALAATGWVLLHADPGAFDPGVVGWPHVLFGQLAGGDR</sequence>
<dbReference type="Proteomes" id="UP001187143">
    <property type="component" value="Unassembled WGS sequence"/>
</dbReference>
<name>A0AAE4UAE6_MYCIT</name>
<organism evidence="1 2">
    <name type="scientific">Mycobacterium intracellulare</name>
    <dbReference type="NCBI Taxonomy" id="1767"/>
    <lineage>
        <taxon>Bacteria</taxon>
        <taxon>Bacillati</taxon>
        <taxon>Actinomycetota</taxon>
        <taxon>Actinomycetes</taxon>
        <taxon>Mycobacteriales</taxon>
        <taxon>Mycobacteriaceae</taxon>
        <taxon>Mycobacterium</taxon>
        <taxon>Mycobacterium avium complex (MAC)</taxon>
    </lineage>
</organism>
<evidence type="ECO:0000313" key="2">
    <source>
        <dbReference type="Proteomes" id="UP001187143"/>
    </source>
</evidence>
<accession>A0AAE4UAE6</accession>
<dbReference type="EMBL" id="JAWLLD010000016">
    <property type="protein sequence ID" value="MDV7013706.1"/>
    <property type="molecule type" value="Genomic_DNA"/>
</dbReference>
<reference evidence="1" key="1">
    <citation type="submission" date="2023-10" db="EMBL/GenBank/DDBJ databases">
        <title>Characterization and genome sequence of Mycobacterium intracellulare ABSURDO, a novel pathogenic isolate with three colony morphotypes that vary in growth and acid-fastness.</title>
        <authorList>
            <person name="Jude B.A."/>
            <person name="Robinson R.T."/>
        </authorList>
    </citation>
    <scope>NUCLEOTIDE SEQUENCE</scope>
    <source>
        <strain evidence="1">ABSURDO Component B</strain>
    </source>
</reference>
<proteinExistence type="predicted"/>
<comment type="caution">
    <text evidence="1">The sequence shown here is derived from an EMBL/GenBank/DDBJ whole genome shotgun (WGS) entry which is preliminary data.</text>
</comment>
<evidence type="ECO:0000313" key="1">
    <source>
        <dbReference type="EMBL" id="MDV7013706.1"/>
    </source>
</evidence>
<protein>
    <submittedName>
        <fullName evidence="1">Uncharacterized protein</fullName>
    </submittedName>
</protein>
<dbReference type="RefSeq" id="WP_196232471.1">
    <property type="nucleotide sequence ID" value="NZ_JAEKMV010000020.1"/>
</dbReference>
<gene>
    <name evidence="1" type="ORF">R4F53_15570</name>
</gene>
<dbReference type="AlphaFoldDB" id="A0AAE4UAE6"/>